<gene>
    <name evidence="2" type="ORF">QE380_000556</name>
</gene>
<sequence>MQFKIIKAQKLEKQQREKIAELCFAAFEEDPWSQYAFMQNAFHIIGLLGEDIVSHALWTDRVFTLNNHVTLKTAYIEYVTTDSTMRGRGLASKLLMYLINILTTKKYELAALQPEVEAFYKKLGWVSWGGNLYIKHNTSIYKTDGIEVMLYPLSGGLKDQIVCSLKNDKICTDWREGELW</sequence>
<protein>
    <submittedName>
        <fullName evidence="2">Acetyltransferase</fullName>
    </submittedName>
</protein>
<keyword evidence="3" id="KW-1185">Reference proteome</keyword>
<evidence type="ECO:0000259" key="1">
    <source>
        <dbReference type="PROSITE" id="PS51186"/>
    </source>
</evidence>
<feature type="domain" description="N-acetyltransferase" evidence="1">
    <location>
        <begin position="6"/>
        <end position="147"/>
    </location>
</feature>
<dbReference type="Gene3D" id="3.40.630.30">
    <property type="match status" value="1"/>
</dbReference>
<dbReference type="InterPro" id="IPR000182">
    <property type="entry name" value="GNAT_dom"/>
</dbReference>
<dbReference type="RefSeq" id="WP_120429836.1">
    <property type="nucleotide sequence ID" value="NZ_JAUTBK010000002.1"/>
</dbReference>
<dbReference type="CDD" id="cd04301">
    <property type="entry name" value="NAT_SF"/>
    <property type="match status" value="1"/>
</dbReference>
<comment type="caution">
    <text evidence="2">The sequence shown here is derived from an EMBL/GenBank/DDBJ whole genome shotgun (WGS) entry which is preliminary data.</text>
</comment>
<dbReference type="SUPFAM" id="SSF55729">
    <property type="entry name" value="Acyl-CoA N-acyltransferases (Nat)"/>
    <property type="match status" value="1"/>
</dbReference>
<dbReference type="InterPro" id="IPR016181">
    <property type="entry name" value="Acyl_CoA_acyltransferase"/>
</dbReference>
<dbReference type="Pfam" id="PF13527">
    <property type="entry name" value="Acetyltransf_9"/>
    <property type="match status" value="1"/>
</dbReference>
<reference evidence="2 3" key="1">
    <citation type="submission" date="2023-07" db="EMBL/GenBank/DDBJ databases">
        <title>Functional and genomic diversity of the sorghum phyllosphere microbiome.</title>
        <authorList>
            <person name="Shade A."/>
        </authorList>
    </citation>
    <scope>NUCLEOTIDE SEQUENCE [LARGE SCALE GENOMIC DNA]</scope>
    <source>
        <strain evidence="2 3">SORGH_AS_0887</strain>
    </source>
</reference>
<proteinExistence type="predicted"/>
<organism evidence="2 3">
    <name type="scientific">Acinetobacter baylyi</name>
    <dbReference type="NCBI Taxonomy" id="202950"/>
    <lineage>
        <taxon>Bacteria</taxon>
        <taxon>Pseudomonadati</taxon>
        <taxon>Pseudomonadota</taxon>
        <taxon>Gammaproteobacteria</taxon>
        <taxon>Moraxellales</taxon>
        <taxon>Moraxellaceae</taxon>
        <taxon>Acinetobacter</taxon>
    </lineage>
</organism>
<evidence type="ECO:0000313" key="3">
    <source>
        <dbReference type="Proteomes" id="UP001233360"/>
    </source>
</evidence>
<dbReference type="Proteomes" id="UP001233360">
    <property type="component" value="Unassembled WGS sequence"/>
</dbReference>
<evidence type="ECO:0000313" key="2">
    <source>
        <dbReference type="EMBL" id="MDQ1207633.1"/>
    </source>
</evidence>
<dbReference type="EMBL" id="JAUTBK010000002">
    <property type="protein sequence ID" value="MDQ1207633.1"/>
    <property type="molecule type" value="Genomic_DNA"/>
</dbReference>
<accession>A0ABU0USV3</accession>
<dbReference type="PROSITE" id="PS51186">
    <property type="entry name" value="GNAT"/>
    <property type="match status" value="1"/>
</dbReference>
<name>A0ABU0USV3_ACIBI</name>